<dbReference type="OrthoDB" id="2002608at2"/>
<dbReference type="EMBL" id="FOIL01000057">
    <property type="protein sequence ID" value="SET87006.1"/>
    <property type="molecule type" value="Genomic_DNA"/>
</dbReference>
<dbReference type="STRING" id="1526.SAMN02910262_02215"/>
<keyword evidence="2" id="KW-1185">Reference proteome</keyword>
<gene>
    <name evidence="1" type="ORF">SAMN04487771_10578</name>
</gene>
<evidence type="ECO:0000313" key="1">
    <source>
        <dbReference type="EMBL" id="SET87006.1"/>
    </source>
</evidence>
<sequence length="153" mass="17632">MQEKDTGELEKVLKNTHLSDYQAYVRDNSDSMLSDANSFYVMIKDRIAAKKMTLQRVFLNADISERYGYKLLSGQKHTQQRDVILRICYAAELSLTETQRALKKYEMPELYAKDPRDALLMIAFNERPGSIIDVNTMLKENGFEPLRNSGAQN</sequence>
<organism evidence="1 2">
    <name type="scientific">[Clostridium] aminophilum</name>
    <dbReference type="NCBI Taxonomy" id="1526"/>
    <lineage>
        <taxon>Bacteria</taxon>
        <taxon>Bacillati</taxon>
        <taxon>Bacillota</taxon>
        <taxon>Clostridia</taxon>
        <taxon>Lachnospirales</taxon>
        <taxon>Lachnospiraceae</taxon>
    </lineage>
</organism>
<evidence type="ECO:0000313" key="2">
    <source>
        <dbReference type="Proteomes" id="UP000199820"/>
    </source>
</evidence>
<dbReference type="AlphaFoldDB" id="A0A1I0HT86"/>
<protein>
    <submittedName>
        <fullName evidence="1">Uncharacterized protein</fullName>
    </submittedName>
</protein>
<accession>A0A1I0HT86</accession>
<reference evidence="1 2" key="1">
    <citation type="submission" date="2016-10" db="EMBL/GenBank/DDBJ databases">
        <authorList>
            <person name="de Groot N.N."/>
        </authorList>
    </citation>
    <scope>NUCLEOTIDE SEQUENCE [LARGE SCALE GENOMIC DNA]</scope>
    <source>
        <strain evidence="1 2">KH1P1</strain>
    </source>
</reference>
<dbReference type="eggNOG" id="ENOG503362G">
    <property type="taxonomic scope" value="Bacteria"/>
</dbReference>
<dbReference type="RefSeq" id="WP_074650299.1">
    <property type="nucleotide sequence ID" value="NZ_FOIL01000057.1"/>
</dbReference>
<proteinExistence type="predicted"/>
<name>A0A1I0HT86_9FIRM</name>
<dbReference type="Proteomes" id="UP000199820">
    <property type="component" value="Unassembled WGS sequence"/>
</dbReference>